<gene>
    <name evidence="1" type="ORF">EJB05_50988</name>
</gene>
<comment type="caution">
    <text evidence="1">The sequence shown here is derived from an EMBL/GenBank/DDBJ whole genome shotgun (WGS) entry which is preliminary data.</text>
</comment>
<dbReference type="EMBL" id="RWGY01000175">
    <property type="protein sequence ID" value="TVU03484.1"/>
    <property type="molecule type" value="Genomic_DNA"/>
</dbReference>
<reference evidence="1 2" key="1">
    <citation type="journal article" date="2019" name="Sci. Rep.">
        <title>A high-quality genome of Eragrostis curvula grass provides insights into Poaceae evolution and supports new strategies to enhance forage quality.</title>
        <authorList>
            <person name="Carballo J."/>
            <person name="Santos B.A.C.M."/>
            <person name="Zappacosta D."/>
            <person name="Garbus I."/>
            <person name="Selva J.P."/>
            <person name="Gallo C.A."/>
            <person name="Diaz A."/>
            <person name="Albertini E."/>
            <person name="Caccamo M."/>
            <person name="Echenique V."/>
        </authorList>
    </citation>
    <scope>NUCLEOTIDE SEQUENCE [LARGE SCALE GENOMIC DNA]</scope>
    <source>
        <strain evidence="2">cv. Victoria</strain>
        <tissue evidence="1">Leaf</tissue>
    </source>
</reference>
<keyword evidence="2" id="KW-1185">Reference proteome</keyword>
<evidence type="ECO:0000313" key="1">
    <source>
        <dbReference type="EMBL" id="TVU03484.1"/>
    </source>
</evidence>
<accession>A0A5J9SWZ4</accession>
<name>A0A5J9SWZ4_9POAL</name>
<proteinExistence type="predicted"/>
<protein>
    <submittedName>
        <fullName evidence="1">Uncharacterized protein</fullName>
    </submittedName>
</protein>
<sequence length="90" mass="9557">MLPDELAAMAKLLEEHEIPEAKIWLSAGLSAFLFLYTSILGGKPGKVVVCSTAMVLSSIILEKVTAELASHGFRCFKVEVGGQGVQVSHG</sequence>
<dbReference type="AlphaFoldDB" id="A0A5J9SWZ4"/>
<dbReference type="Proteomes" id="UP000324897">
    <property type="component" value="Unassembled WGS sequence"/>
</dbReference>
<dbReference type="Gramene" id="TVU03484">
    <property type="protein sequence ID" value="TVU03484"/>
    <property type="gene ID" value="EJB05_50988"/>
</dbReference>
<evidence type="ECO:0000313" key="2">
    <source>
        <dbReference type="Proteomes" id="UP000324897"/>
    </source>
</evidence>
<organism evidence="1 2">
    <name type="scientific">Eragrostis curvula</name>
    <name type="common">weeping love grass</name>
    <dbReference type="NCBI Taxonomy" id="38414"/>
    <lineage>
        <taxon>Eukaryota</taxon>
        <taxon>Viridiplantae</taxon>
        <taxon>Streptophyta</taxon>
        <taxon>Embryophyta</taxon>
        <taxon>Tracheophyta</taxon>
        <taxon>Spermatophyta</taxon>
        <taxon>Magnoliopsida</taxon>
        <taxon>Liliopsida</taxon>
        <taxon>Poales</taxon>
        <taxon>Poaceae</taxon>
        <taxon>PACMAD clade</taxon>
        <taxon>Chloridoideae</taxon>
        <taxon>Eragrostideae</taxon>
        <taxon>Eragrostidinae</taxon>
        <taxon>Eragrostis</taxon>
    </lineage>
</organism>
<dbReference type="OrthoDB" id="1652964at2759"/>